<dbReference type="AlphaFoldDB" id="A0A1J6KDZ6"/>
<reference evidence="1" key="1">
    <citation type="submission" date="2016-11" db="EMBL/GenBank/DDBJ databases">
        <title>The genome of Nicotiana attenuata.</title>
        <authorList>
            <person name="Xu S."/>
            <person name="Brockmoeller T."/>
            <person name="Gaquerel E."/>
            <person name="Navarro A."/>
            <person name="Kuhl H."/>
            <person name="Gase K."/>
            <person name="Ling Z."/>
            <person name="Zhou W."/>
            <person name="Kreitzer C."/>
            <person name="Stanke M."/>
            <person name="Tang H."/>
            <person name="Lyons E."/>
            <person name="Pandey P."/>
            <person name="Pandey S.P."/>
            <person name="Timmermann B."/>
            <person name="Baldwin I.T."/>
        </authorList>
    </citation>
    <scope>NUCLEOTIDE SEQUENCE [LARGE SCALE GENOMIC DNA]</scope>
    <source>
        <strain evidence="1">UT</strain>
    </source>
</reference>
<organism evidence="1 2">
    <name type="scientific">Nicotiana attenuata</name>
    <name type="common">Coyote tobacco</name>
    <dbReference type="NCBI Taxonomy" id="49451"/>
    <lineage>
        <taxon>Eukaryota</taxon>
        <taxon>Viridiplantae</taxon>
        <taxon>Streptophyta</taxon>
        <taxon>Embryophyta</taxon>
        <taxon>Tracheophyta</taxon>
        <taxon>Spermatophyta</taxon>
        <taxon>Magnoliopsida</taxon>
        <taxon>eudicotyledons</taxon>
        <taxon>Gunneridae</taxon>
        <taxon>Pentapetalae</taxon>
        <taxon>asterids</taxon>
        <taxon>lamiids</taxon>
        <taxon>Solanales</taxon>
        <taxon>Solanaceae</taxon>
        <taxon>Nicotianoideae</taxon>
        <taxon>Nicotianeae</taxon>
        <taxon>Nicotiana</taxon>
    </lineage>
</organism>
<dbReference type="Proteomes" id="UP000187609">
    <property type="component" value="Unassembled WGS sequence"/>
</dbReference>
<proteinExistence type="predicted"/>
<dbReference type="Gramene" id="OIT27606">
    <property type="protein sequence ID" value="OIT27606"/>
    <property type="gene ID" value="A4A49_39000"/>
</dbReference>
<dbReference type="OMA" id="KENMMRE"/>
<evidence type="ECO:0008006" key="3">
    <source>
        <dbReference type="Google" id="ProtNLM"/>
    </source>
</evidence>
<evidence type="ECO:0000313" key="1">
    <source>
        <dbReference type="EMBL" id="OIT27606.1"/>
    </source>
</evidence>
<dbReference type="EMBL" id="MJEQ01002344">
    <property type="protein sequence ID" value="OIT27606.1"/>
    <property type="molecule type" value="Genomic_DNA"/>
</dbReference>
<accession>A0A1J6KDZ6</accession>
<evidence type="ECO:0000313" key="2">
    <source>
        <dbReference type="Proteomes" id="UP000187609"/>
    </source>
</evidence>
<protein>
    <recommendedName>
        <fullName evidence="3">Reverse transcriptase Ty1/copia-type domain-containing protein</fullName>
    </recommendedName>
</protein>
<sequence length="76" mass="8872">MSLEFEMINVWLMSNYLGLEMKQMEKEIFISQEKYSKEVLKKFNDCKPLNTPMENGTKLSKFDNGEKVDSTLSKAL</sequence>
<comment type="caution">
    <text evidence="1">The sequence shown here is derived from an EMBL/GenBank/DDBJ whole genome shotgun (WGS) entry which is preliminary data.</text>
</comment>
<keyword evidence="2" id="KW-1185">Reference proteome</keyword>
<gene>
    <name evidence="1" type="ORF">A4A49_39000</name>
</gene>
<name>A0A1J6KDZ6_NICAT</name>